<proteinExistence type="predicted"/>
<evidence type="ECO:0000313" key="2">
    <source>
        <dbReference type="Proteomes" id="UP000239504"/>
    </source>
</evidence>
<evidence type="ECO:0000313" key="1">
    <source>
        <dbReference type="EMBL" id="PQA89541.1"/>
    </source>
</evidence>
<organism evidence="1 2">
    <name type="scientific">Hyphococcus luteus</name>
    <dbReference type="NCBI Taxonomy" id="2058213"/>
    <lineage>
        <taxon>Bacteria</taxon>
        <taxon>Pseudomonadati</taxon>
        <taxon>Pseudomonadota</taxon>
        <taxon>Alphaproteobacteria</taxon>
        <taxon>Parvularculales</taxon>
        <taxon>Parvularculaceae</taxon>
        <taxon>Hyphococcus</taxon>
    </lineage>
</organism>
<keyword evidence="2" id="KW-1185">Reference proteome</keyword>
<dbReference type="AlphaFoldDB" id="A0A2S7KAN2"/>
<accession>A0A2S7KAN2</accession>
<comment type="caution">
    <text evidence="1">The sequence shown here is derived from an EMBL/GenBank/DDBJ whole genome shotgun (WGS) entry which is preliminary data.</text>
</comment>
<gene>
    <name evidence="1" type="ORF">CW354_01325</name>
</gene>
<dbReference type="Proteomes" id="UP000239504">
    <property type="component" value="Unassembled WGS sequence"/>
</dbReference>
<sequence length="70" mass="8375">MFGCLLGGFFQNKKILLLPDAGKEEITAGEQQEGRYGEFHRMRFKLRRCYYCRRRIMNGGTVILFRRFLH</sequence>
<dbReference type="RefSeq" id="WP_104828243.1">
    <property type="nucleotide sequence ID" value="NZ_PJCH01000001.1"/>
</dbReference>
<dbReference type="EMBL" id="PJCH01000001">
    <property type="protein sequence ID" value="PQA89541.1"/>
    <property type="molecule type" value="Genomic_DNA"/>
</dbReference>
<name>A0A2S7KAN2_9PROT</name>
<reference evidence="1 2" key="1">
    <citation type="submission" date="2017-12" db="EMBL/GenBank/DDBJ databases">
        <authorList>
            <person name="Hurst M.R.H."/>
        </authorList>
    </citation>
    <scope>NUCLEOTIDE SEQUENCE [LARGE SCALE GENOMIC DNA]</scope>
    <source>
        <strain evidence="1 2">SY-3-19</strain>
    </source>
</reference>
<protein>
    <submittedName>
        <fullName evidence="1">Uncharacterized protein</fullName>
    </submittedName>
</protein>